<sequence>MAGGEENESKHRVGDEARLVAALAALGFTLTGTSLQRDEYYDSPDRTLGTGDLVCRLRITPAGVEAGFKGPRRFRDDGSHRRIEVEVPVAAADDARAALARQGLVLTWLLEKRRRVFRHPARPVEVCLDELPGLGLFVELEGPPAEITDVRERLGPAIGAAERRNYRELADPAVTKLTF</sequence>
<dbReference type="InterPro" id="IPR008173">
    <property type="entry name" value="Adenylyl_cyclase_CyaB"/>
</dbReference>
<dbReference type="InterPro" id="IPR023577">
    <property type="entry name" value="CYTH_domain"/>
</dbReference>
<name>A0A8J4E1R2_9ACTN</name>
<dbReference type="Proteomes" id="UP000612585">
    <property type="component" value="Unassembled WGS sequence"/>
</dbReference>
<dbReference type="PROSITE" id="PS51707">
    <property type="entry name" value="CYTH"/>
    <property type="match status" value="1"/>
</dbReference>
<dbReference type="RefSeq" id="WP_203998217.1">
    <property type="nucleotide sequence ID" value="NZ_BOPG01000033.1"/>
</dbReference>
<dbReference type="Pfam" id="PF01928">
    <property type="entry name" value="CYTH"/>
    <property type="match status" value="1"/>
</dbReference>
<feature type="domain" description="CYTH" evidence="1">
    <location>
        <begin position="4"/>
        <end position="172"/>
    </location>
</feature>
<accession>A0A8J4E1R2</accession>
<protein>
    <recommendedName>
        <fullName evidence="1">CYTH domain-containing protein</fullName>
    </recommendedName>
</protein>
<organism evidence="2 3">
    <name type="scientific">Virgisporangium aurantiacum</name>
    <dbReference type="NCBI Taxonomy" id="175570"/>
    <lineage>
        <taxon>Bacteria</taxon>
        <taxon>Bacillati</taxon>
        <taxon>Actinomycetota</taxon>
        <taxon>Actinomycetes</taxon>
        <taxon>Micromonosporales</taxon>
        <taxon>Micromonosporaceae</taxon>
        <taxon>Virgisporangium</taxon>
    </lineage>
</organism>
<dbReference type="Gene3D" id="2.40.320.10">
    <property type="entry name" value="Hypothetical Protein Pfu-838710-001"/>
    <property type="match status" value="1"/>
</dbReference>
<reference evidence="2" key="1">
    <citation type="submission" date="2021-01" db="EMBL/GenBank/DDBJ databases">
        <title>Whole genome shotgun sequence of Virgisporangium aurantiacum NBRC 16421.</title>
        <authorList>
            <person name="Komaki H."/>
            <person name="Tamura T."/>
        </authorList>
    </citation>
    <scope>NUCLEOTIDE SEQUENCE</scope>
    <source>
        <strain evidence="2">NBRC 16421</strain>
    </source>
</reference>
<dbReference type="SMART" id="SM01118">
    <property type="entry name" value="CYTH"/>
    <property type="match status" value="1"/>
</dbReference>
<proteinExistence type="predicted"/>
<comment type="caution">
    <text evidence="2">The sequence shown here is derived from an EMBL/GenBank/DDBJ whole genome shotgun (WGS) entry which is preliminary data.</text>
</comment>
<evidence type="ECO:0000313" key="2">
    <source>
        <dbReference type="EMBL" id="GIJ58078.1"/>
    </source>
</evidence>
<dbReference type="EMBL" id="BOPG01000033">
    <property type="protein sequence ID" value="GIJ58078.1"/>
    <property type="molecule type" value="Genomic_DNA"/>
</dbReference>
<keyword evidence="3" id="KW-1185">Reference proteome</keyword>
<dbReference type="SUPFAM" id="SSF55154">
    <property type="entry name" value="CYTH-like phosphatases"/>
    <property type="match status" value="1"/>
</dbReference>
<evidence type="ECO:0000259" key="1">
    <source>
        <dbReference type="PROSITE" id="PS51707"/>
    </source>
</evidence>
<dbReference type="InterPro" id="IPR033469">
    <property type="entry name" value="CYTH-like_dom_sf"/>
</dbReference>
<dbReference type="PANTHER" id="PTHR21028:SF2">
    <property type="entry name" value="CYTH DOMAIN-CONTAINING PROTEIN"/>
    <property type="match status" value="1"/>
</dbReference>
<dbReference type="AlphaFoldDB" id="A0A8J4E1R2"/>
<dbReference type="PANTHER" id="PTHR21028">
    <property type="entry name" value="SI:CH211-156B7.4"/>
    <property type="match status" value="1"/>
</dbReference>
<evidence type="ECO:0000313" key="3">
    <source>
        <dbReference type="Proteomes" id="UP000612585"/>
    </source>
</evidence>
<gene>
    <name evidence="2" type="ORF">Vau01_055940</name>
</gene>